<feature type="region of interest" description="Disordered" evidence="2">
    <location>
        <begin position="80"/>
        <end position="101"/>
    </location>
</feature>
<accession>A0A8S1IUG8</accession>
<name>A0A8S1IUG8_9CHLO</name>
<evidence type="ECO:0000256" key="1">
    <source>
        <dbReference type="SAM" id="Coils"/>
    </source>
</evidence>
<protein>
    <submittedName>
        <fullName evidence="3">Uncharacterized protein</fullName>
    </submittedName>
</protein>
<organism evidence="3 4">
    <name type="scientific">Ostreobium quekettii</name>
    <dbReference type="NCBI Taxonomy" id="121088"/>
    <lineage>
        <taxon>Eukaryota</taxon>
        <taxon>Viridiplantae</taxon>
        <taxon>Chlorophyta</taxon>
        <taxon>core chlorophytes</taxon>
        <taxon>Ulvophyceae</taxon>
        <taxon>TCBD clade</taxon>
        <taxon>Bryopsidales</taxon>
        <taxon>Ostreobineae</taxon>
        <taxon>Ostreobiaceae</taxon>
        <taxon>Ostreobium</taxon>
    </lineage>
</organism>
<keyword evidence="4" id="KW-1185">Reference proteome</keyword>
<evidence type="ECO:0000256" key="2">
    <source>
        <dbReference type="SAM" id="MobiDB-lite"/>
    </source>
</evidence>
<feature type="compositionally biased region" description="Basic and acidic residues" evidence="2">
    <location>
        <begin position="83"/>
        <end position="101"/>
    </location>
</feature>
<dbReference type="Proteomes" id="UP000708148">
    <property type="component" value="Unassembled WGS sequence"/>
</dbReference>
<dbReference type="AlphaFoldDB" id="A0A8S1IUG8"/>
<proteinExistence type="predicted"/>
<gene>
    <name evidence="3" type="ORF">OSTQU699_LOCUS3826</name>
</gene>
<feature type="region of interest" description="Disordered" evidence="2">
    <location>
        <begin position="1"/>
        <end position="25"/>
    </location>
</feature>
<evidence type="ECO:0000313" key="3">
    <source>
        <dbReference type="EMBL" id="CAD7698465.1"/>
    </source>
</evidence>
<feature type="coiled-coil region" evidence="1">
    <location>
        <begin position="262"/>
        <end position="391"/>
    </location>
</feature>
<reference evidence="3" key="1">
    <citation type="submission" date="2020-12" db="EMBL/GenBank/DDBJ databases">
        <authorList>
            <person name="Iha C."/>
        </authorList>
    </citation>
    <scope>NUCLEOTIDE SEQUENCE</scope>
</reference>
<evidence type="ECO:0000313" key="4">
    <source>
        <dbReference type="Proteomes" id="UP000708148"/>
    </source>
</evidence>
<dbReference type="EMBL" id="CAJHUC010000834">
    <property type="protein sequence ID" value="CAD7698465.1"/>
    <property type="molecule type" value="Genomic_DNA"/>
</dbReference>
<comment type="caution">
    <text evidence="3">The sequence shown here is derived from an EMBL/GenBank/DDBJ whole genome shotgun (WGS) entry which is preliminary data.</text>
</comment>
<keyword evidence="1" id="KW-0175">Coiled coil</keyword>
<sequence>MAGITGVAGGLPVSENRLPGSAVGRRVDDSAEGIGFDGVHAGADALLRGDELLDVLRRDPRLARHAEARAKEILDAVTGAGRRAQERRAAGEAKEREAEAGRLRSRVERLEDELAGARGEAMIAEQRTIRAAAKAEGACAGRLRAEEELEMTRGALAEAKRDAVRGAEAAEVAERRVAKIEAEMEGLVGRAAREAGEREGRVRELEEALEEVRAQVGGQEISFGEGLGMAARDGVGWARRESELVAEAADARRAAAEGANGLAEARLEAGDLQAQVDELRAAASAASDQARQLRQDAAEAEELLEESEAGRRELRARCVALGEKMDALRASEDAARKSAEAESEAARLALQDAVRDLEALVEQRACLREEIHNLKASLEAEEGAKKKLQRRGERQVESLLADVDCLRRDQAGKAGEVLQLQEQLSEQRTRHASDVALMEQQAGLDWIDTVHKPRELSVTRNLETRR</sequence>